<protein>
    <submittedName>
        <fullName evidence="1">Uncharacterized protein</fullName>
    </submittedName>
</protein>
<gene>
    <name evidence="1" type="ORF">HPP92_005772</name>
</gene>
<dbReference type="EMBL" id="JADCNL010000002">
    <property type="protein sequence ID" value="KAG0492374.1"/>
    <property type="molecule type" value="Genomic_DNA"/>
</dbReference>
<comment type="caution">
    <text evidence="1">The sequence shown here is derived from an EMBL/GenBank/DDBJ whole genome shotgun (WGS) entry which is preliminary data.</text>
</comment>
<name>A0A835RNG4_VANPL</name>
<organism evidence="1 2">
    <name type="scientific">Vanilla planifolia</name>
    <name type="common">Vanilla</name>
    <dbReference type="NCBI Taxonomy" id="51239"/>
    <lineage>
        <taxon>Eukaryota</taxon>
        <taxon>Viridiplantae</taxon>
        <taxon>Streptophyta</taxon>
        <taxon>Embryophyta</taxon>
        <taxon>Tracheophyta</taxon>
        <taxon>Spermatophyta</taxon>
        <taxon>Magnoliopsida</taxon>
        <taxon>Liliopsida</taxon>
        <taxon>Asparagales</taxon>
        <taxon>Orchidaceae</taxon>
        <taxon>Vanilloideae</taxon>
        <taxon>Vanilleae</taxon>
        <taxon>Vanilla</taxon>
    </lineage>
</organism>
<dbReference type="AlphaFoldDB" id="A0A835RNG4"/>
<accession>A0A835RNG4</accession>
<dbReference type="OrthoDB" id="1908944at2759"/>
<proteinExistence type="predicted"/>
<keyword evidence="2" id="KW-1185">Reference proteome</keyword>
<evidence type="ECO:0000313" key="2">
    <source>
        <dbReference type="Proteomes" id="UP000636800"/>
    </source>
</evidence>
<sequence>MPRVFRAYKLGWGGDLWDHSSKSGSSILCIAFKVTGSFDFKVQRSYNRSLTFQKASFLNFQIFITKICINGTTLETSAAGGAKEEYQ</sequence>
<dbReference type="Proteomes" id="UP000636800">
    <property type="component" value="Chromosome 2"/>
</dbReference>
<evidence type="ECO:0000313" key="1">
    <source>
        <dbReference type="EMBL" id="KAG0492374.1"/>
    </source>
</evidence>
<reference evidence="1 2" key="1">
    <citation type="journal article" date="2020" name="Nat. Food">
        <title>A phased Vanilla planifolia genome enables genetic improvement of flavour and production.</title>
        <authorList>
            <person name="Hasing T."/>
            <person name="Tang H."/>
            <person name="Brym M."/>
            <person name="Khazi F."/>
            <person name="Huang T."/>
            <person name="Chambers A.H."/>
        </authorList>
    </citation>
    <scope>NUCLEOTIDE SEQUENCE [LARGE SCALE GENOMIC DNA]</scope>
    <source>
        <tissue evidence="1">Leaf</tissue>
    </source>
</reference>